<proteinExistence type="predicted"/>
<keyword evidence="3" id="KW-1185">Reference proteome</keyword>
<reference evidence="2 3" key="1">
    <citation type="submission" date="2021-06" db="EMBL/GenBank/DDBJ databases">
        <title>Caerostris extrusa draft genome.</title>
        <authorList>
            <person name="Kono N."/>
            <person name="Arakawa K."/>
        </authorList>
    </citation>
    <scope>NUCLEOTIDE SEQUENCE [LARGE SCALE GENOMIC DNA]</scope>
</reference>
<evidence type="ECO:0000313" key="3">
    <source>
        <dbReference type="Proteomes" id="UP001054945"/>
    </source>
</evidence>
<evidence type="ECO:0008006" key="4">
    <source>
        <dbReference type="Google" id="ProtNLM"/>
    </source>
</evidence>
<comment type="caution">
    <text evidence="2">The sequence shown here is derived from an EMBL/GenBank/DDBJ whole genome shotgun (WGS) entry which is preliminary data.</text>
</comment>
<evidence type="ECO:0000256" key="1">
    <source>
        <dbReference type="SAM" id="MobiDB-lite"/>
    </source>
</evidence>
<dbReference type="AlphaFoldDB" id="A0AAV4TE34"/>
<feature type="region of interest" description="Disordered" evidence="1">
    <location>
        <begin position="55"/>
        <end position="94"/>
    </location>
</feature>
<organism evidence="2 3">
    <name type="scientific">Caerostris extrusa</name>
    <name type="common">Bark spider</name>
    <name type="synonym">Caerostris bankana</name>
    <dbReference type="NCBI Taxonomy" id="172846"/>
    <lineage>
        <taxon>Eukaryota</taxon>
        <taxon>Metazoa</taxon>
        <taxon>Ecdysozoa</taxon>
        <taxon>Arthropoda</taxon>
        <taxon>Chelicerata</taxon>
        <taxon>Arachnida</taxon>
        <taxon>Araneae</taxon>
        <taxon>Araneomorphae</taxon>
        <taxon>Entelegynae</taxon>
        <taxon>Araneoidea</taxon>
        <taxon>Araneidae</taxon>
        <taxon>Caerostris</taxon>
    </lineage>
</organism>
<name>A0AAV4TE34_CAEEX</name>
<dbReference type="EMBL" id="BPLR01010944">
    <property type="protein sequence ID" value="GIY43157.1"/>
    <property type="molecule type" value="Genomic_DNA"/>
</dbReference>
<evidence type="ECO:0000313" key="2">
    <source>
        <dbReference type="EMBL" id="GIY43157.1"/>
    </source>
</evidence>
<accession>A0AAV4TE34</accession>
<feature type="compositionally biased region" description="Basic and acidic residues" evidence="1">
    <location>
        <begin position="55"/>
        <end position="75"/>
    </location>
</feature>
<gene>
    <name evidence="2" type="ORF">CEXT_418681</name>
</gene>
<sequence length="106" mass="12010">MKQLTSLNDDLTGMLSEYPLPFRNPFFPDRPTPSDIPLPPTYRALPLPFNGRLIDERPNVDAPRLEAKRRADSVKGKGKKKISSEKKKVPKKSLKTIRTGVVIDRI</sequence>
<protein>
    <recommendedName>
        <fullName evidence="4">Mediator of RNA polymerase II transcription subunit 19</fullName>
    </recommendedName>
</protein>
<dbReference type="Proteomes" id="UP001054945">
    <property type="component" value="Unassembled WGS sequence"/>
</dbReference>